<gene>
    <name evidence="1" type="ORF">CMFFALLN_00001</name>
</gene>
<accession>A0A7G9Y064</accession>
<evidence type="ECO:0000313" key="1">
    <source>
        <dbReference type="EMBL" id="QNO41398.1"/>
    </source>
</evidence>
<proteinExistence type="predicted"/>
<organism evidence="1">
    <name type="scientific">Candidatus Methanogaster sp. ANME-2c ERB4</name>
    <dbReference type="NCBI Taxonomy" id="2759911"/>
    <lineage>
        <taxon>Archaea</taxon>
        <taxon>Methanobacteriati</taxon>
        <taxon>Methanobacteriota</taxon>
        <taxon>Stenosarchaea group</taxon>
        <taxon>Methanomicrobia</taxon>
        <taxon>Methanosarcinales</taxon>
        <taxon>ANME-2 cluster</taxon>
        <taxon>Candidatus Methanogasteraceae</taxon>
        <taxon>Candidatus Methanogaster</taxon>
    </lineage>
</organism>
<protein>
    <submittedName>
        <fullName evidence="1">Uncharacterized protein</fullName>
    </submittedName>
</protein>
<dbReference type="AlphaFoldDB" id="A0A7G9Y064"/>
<name>A0A7G9Y064_9EURY</name>
<dbReference type="EMBL" id="MT630634">
    <property type="protein sequence ID" value="QNO41398.1"/>
    <property type="molecule type" value="Genomic_DNA"/>
</dbReference>
<reference evidence="1" key="1">
    <citation type="submission" date="2020-06" db="EMBL/GenBank/DDBJ databases">
        <title>Unique genomic features of the anaerobic methanotrophic archaea.</title>
        <authorList>
            <person name="Chadwick G.L."/>
            <person name="Skennerton C.T."/>
            <person name="Laso-Perez R."/>
            <person name="Leu A.O."/>
            <person name="Speth D.R."/>
            <person name="Yu H."/>
            <person name="Morgan-Lang C."/>
            <person name="Hatzenpichler R."/>
            <person name="Goudeau D."/>
            <person name="Malmstrom R."/>
            <person name="Brazelton W.J."/>
            <person name="Woyke T."/>
            <person name="Hallam S.J."/>
            <person name="Tyson G.W."/>
            <person name="Wegener G."/>
            <person name="Boetius A."/>
            <person name="Orphan V."/>
        </authorList>
    </citation>
    <scope>NUCLEOTIDE SEQUENCE</scope>
</reference>
<sequence>MGDALIDLNASLREVCIFRTRVPRWIRQKSSDVLPCITTQTSAMSLTATDAAQIAFIALSLEGRSALRCEPTRTIGTGVSIMNDSAAAVYPMVSVPCVTITPSTPFSISSAMARASSTQYSARMFSERML</sequence>